<evidence type="ECO:0000313" key="2">
    <source>
        <dbReference type="Proteomes" id="UP000806577"/>
    </source>
</evidence>
<name>A0A9Q2EUS3_9GAMM</name>
<dbReference type="AlphaFoldDB" id="A0A9Q2EUS3"/>
<keyword evidence="2" id="KW-1185">Reference proteome</keyword>
<protein>
    <submittedName>
        <fullName evidence="1">Uncharacterized protein</fullName>
    </submittedName>
</protein>
<sequence>MKYKLKIETEWPNIAKKRGGFTYVDLFDWSLTPKVREHFFLDNGVVYEHRIMCPMLSLHPDKKLFRVETIDPNTFILDTHCEWPVGISAESGFVAKERYNTGDCVYLYLHNDRQVTPSHLEINAMRKCYKELYDDVESHPLLTIEVIR</sequence>
<evidence type="ECO:0000313" key="1">
    <source>
        <dbReference type="EMBL" id="URG50240.1"/>
    </source>
</evidence>
<reference evidence="1 2" key="1">
    <citation type="journal article" date="2021" name="Int. J. Syst. Evol. Microbiol.">
        <title>&lt;i&gt;Pectobacterium quasiaquaticum&lt;/i&gt; sp. nov., isolated from waterways.</title>
        <authorList>
            <person name="Ben Moussa H."/>
            <person name="Pedron J."/>
            <person name="Bertrand C."/>
            <person name="Hecquet A."/>
            <person name="Barny M.A."/>
        </authorList>
    </citation>
    <scope>NUCLEOTIDE SEQUENCE [LARGE SCALE GENOMIC DNA]</scope>
    <source>
        <strain evidence="1 2">A477-S1-J17</strain>
    </source>
</reference>
<dbReference type="RefSeq" id="WP_193398462.1">
    <property type="nucleotide sequence ID" value="NZ_CP065177.1"/>
</dbReference>
<dbReference type="Proteomes" id="UP000806577">
    <property type="component" value="Chromosome"/>
</dbReference>
<dbReference type="EMBL" id="CP065177">
    <property type="protein sequence ID" value="URG50240.1"/>
    <property type="molecule type" value="Genomic_DNA"/>
</dbReference>
<proteinExistence type="predicted"/>
<organism evidence="1 2">
    <name type="scientific">Pectobacterium quasiaquaticum</name>
    <dbReference type="NCBI Taxonomy" id="2774015"/>
    <lineage>
        <taxon>Bacteria</taxon>
        <taxon>Pseudomonadati</taxon>
        <taxon>Pseudomonadota</taxon>
        <taxon>Gammaproteobacteria</taxon>
        <taxon>Enterobacterales</taxon>
        <taxon>Pectobacteriaceae</taxon>
        <taxon>Pectobacterium</taxon>
    </lineage>
</organism>
<accession>A0A9Q2EUS3</accession>
<dbReference type="KEGG" id="pqu:IG609_006900"/>
<gene>
    <name evidence="1" type="ORF">IG609_006900</name>
</gene>